<organism evidence="3 4">
    <name type="scientific">Volvox reticuliferus</name>
    <dbReference type="NCBI Taxonomy" id="1737510"/>
    <lineage>
        <taxon>Eukaryota</taxon>
        <taxon>Viridiplantae</taxon>
        <taxon>Chlorophyta</taxon>
        <taxon>core chlorophytes</taxon>
        <taxon>Chlorophyceae</taxon>
        <taxon>CS clade</taxon>
        <taxon>Chlamydomonadales</taxon>
        <taxon>Volvocaceae</taxon>
        <taxon>Volvox</taxon>
    </lineage>
</organism>
<feature type="region of interest" description="Disordered" evidence="1">
    <location>
        <begin position="1"/>
        <end position="113"/>
    </location>
</feature>
<dbReference type="AlphaFoldDB" id="A0A8J4D1H9"/>
<evidence type="ECO:0000313" key="3">
    <source>
        <dbReference type="EMBL" id="GIL93510.1"/>
    </source>
</evidence>
<feature type="compositionally biased region" description="Basic and acidic residues" evidence="1">
    <location>
        <begin position="70"/>
        <end position="83"/>
    </location>
</feature>
<evidence type="ECO:0000313" key="4">
    <source>
        <dbReference type="Proteomes" id="UP000747110"/>
    </source>
</evidence>
<evidence type="ECO:0000256" key="1">
    <source>
        <dbReference type="SAM" id="MobiDB-lite"/>
    </source>
</evidence>
<feature type="domain" description="Ysc84 actin-binding" evidence="2">
    <location>
        <begin position="99"/>
        <end position="188"/>
    </location>
</feature>
<dbReference type="Pfam" id="PF04366">
    <property type="entry name" value="Ysc84"/>
    <property type="match status" value="1"/>
</dbReference>
<dbReference type="EMBL" id="BNCP01000109">
    <property type="protein sequence ID" value="GIL93510.1"/>
    <property type="molecule type" value="Genomic_DNA"/>
</dbReference>
<sequence length="200" mass="22587">LVGGLSLGGIELPLPQTRHAHVPHPQPHKYTKDQPPPHEEEGTTHSHRLDQAEDLLRAGEWQLREDEEDQDRKQVRQQQEKEKMRHHGGLMRLRQRAPAGPSPDEEEEEEEDRWAEAVGTASTARTTISTYTVHDGALLDFSLLGGALHPDKRHIRAVYGEGITPDDILYGRVQPPEEFGPLYSTLRMLTAKTRQQLAAL</sequence>
<evidence type="ECO:0000259" key="2">
    <source>
        <dbReference type="Pfam" id="PF04366"/>
    </source>
</evidence>
<feature type="compositionally biased region" description="Basic residues" evidence="1">
    <location>
        <begin position="84"/>
        <end position="95"/>
    </location>
</feature>
<feature type="compositionally biased region" description="Basic residues" evidence="1">
    <location>
        <begin position="18"/>
        <end position="29"/>
    </location>
</feature>
<feature type="compositionally biased region" description="Acidic residues" evidence="1">
    <location>
        <begin position="103"/>
        <end position="113"/>
    </location>
</feature>
<feature type="compositionally biased region" description="Basic and acidic residues" evidence="1">
    <location>
        <begin position="30"/>
        <end position="57"/>
    </location>
</feature>
<protein>
    <recommendedName>
        <fullName evidence="2">Ysc84 actin-binding domain-containing protein</fullName>
    </recommendedName>
</protein>
<name>A0A8J4D1H9_9CHLO</name>
<keyword evidence="4" id="KW-1185">Reference proteome</keyword>
<dbReference type="OrthoDB" id="443981at2759"/>
<reference evidence="3" key="1">
    <citation type="journal article" date="2021" name="Proc. Natl. Acad. Sci. U.S.A.">
        <title>Three genomes in the algal genus Volvox reveal the fate of a haploid sex-determining region after a transition to homothallism.</title>
        <authorList>
            <person name="Yamamoto K."/>
            <person name="Hamaji T."/>
            <person name="Kawai-Toyooka H."/>
            <person name="Matsuzaki R."/>
            <person name="Takahashi F."/>
            <person name="Nishimura Y."/>
            <person name="Kawachi M."/>
            <person name="Noguchi H."/>
            <person name="Minakuchi Y."/>
            <person name="Umen J.G."/>
            <person name="Toyoda A."/>
            <person name="Nozaki H."/>
        </authorList>
    </citation>
    <scope>NUCLEOTIDE SEQUENCE</scope>
    <source>
        <strain evidence="3">NIES-3786</strain>
    </source>
</reference>
<comment type="caution">
    <text evidence="3">The sequence shown here is derived from an EMBL/GenBank/DDBJ whole genome shotgun (WGS) entry which is preliminary data.</text>
</comment>
<dbReference type="InterPro" id="IPR007461">
    <property type="entry name" value="Ysc84_actin-binding"/>
</dbReference>
<dbReference type="Proteomes" id="UP000747110">
    <property type="component" value="Unassembled WGS sequence"/>
</dbReference>
<gene>
    <name evidence="3" type="ORF">Vretifemale_20927</name>
</gene>
<feature type="non-terminal residue" evidence="3">
    <location>
        <position position="200"/>
    </location>
</feature>
<proteinExistence type="predicted"/>
<accession>A0A8J4D1H9</accession>